<dbReference type="Proteomes" id="UP000325081">
    <property type="component" value="Unassembled WGS sequence"/>
</dbReference>
<accession>A0A5A7Q552</accession>
<feature type="compositionally biased region" description="Polar residues" evidence="1">
    <location>
        <begin position="59"/>
        <end position="74"/>
    </location>
</feature>
<organism evidence="2 3">
    <name type="scientific">Striga asiatica</name>
    <name type="common">Asiatic witchweed</name>
    <name type="synonym">Buchnera asiatica</name>
    <dbReference type="NCBI Taxonomy" id="4170"/>
    <lineage>
        <taxon>Eukaryota</taxon>
        <taxon>Viridiplantae</taxon>
        <taxon>Streptophyta</taxon>
        <taxon>Embryophyta</taxon>
        <taxon>Tracheophyta</taxon>
        <taxon>Spermatophyta</taxon>
        <taxon>Magnoliopsida</taxon>
        <taxon>eudicotyledons</taxon>
        <taxon>Gunneridae</taxon>
        <taxon>Pentapetalae</taxon>
        <taxon>asterids</taxon>
        <taxon>lamiids</taxon>
        <taxon>Lamiales</taxon>
        <taxon>Orobanchaceae</taxon>
        <taxon>Buchnereae</taxon>
        <taxon>Striga</taxon>
    </lineage>
</organism>
<feature type="region of interest" description="Disordered" evidence="1">
    <location>
        <begin position="1"/>
        <end position="105"/>
    </location>
</feature>
<protein>
    <submittedName>
        <fullName evidence="2">Mutator-like transposase</fullName>
    </submittedName>
</protein>
<evidence type="ECO:0000256" key="1">
    <source>
        <dbReference type="SAM" id="MobiDB-lite"/>
    </source>
</evidence>
<feature type="compositionally biased region" description="Basic residues" evidence="1">
    <location>
        <begin position="25"/>
        <end position="34"/>
    </location>
</feature>
<keyword evidence="3" id="KW-1185">Reference proteome</keyword>
<proteinExistence type="predicted"/>
<dbReference type="EMBL" id="BKCP01005694">
    <property type="protein sequence ID" value="GER39557.1"/>
    <property type="molecule type" value="Genomic_DNA"/>
</dbReference>
<name>A0A5A7Q552_STRAF</name>
<feature type="compositionally biased region" description="Basic and acidic residues" evidence="1">
    <location>
        <begin position="94"/>
        <end position="105"/>
    </location>
</feature>
<evidence type="ECO:0000313" key="3">
    <source>
        <dbReference type="Proteomes" id="UP000325081"/>
    </source>
</evidence>
<sequence>MRCQRCLKVGHNKRSCKNEAAPKPQKAKRGRPRIHALPSGSENVPAVPPTQGSGHIASPPTQDNSHLTAAPTQETGRKRKNPTQENEIHIAQTMKDRALRQDRFT</sequence>
<gene>
    <name evidence="2" type="ORF">STAS_16181</name>
</gene>
<comment type="caution">
    <text evidence="2">The sequence shown here is derived from an EMBL/GenBank/DDBJ whole genome shotgun (WGS) entry which is preliminary data.</text>
</comment>
<dbReference type="AlphaFoldDB" id="A0A5A7Q552"/>
<evidence type="ECO:0000313" key="2">
    <source>
        <dbReference type="EMBL" id="GER39557.1"/>
    </source>
</evidence>
<reference evidence="3" key="1">
    <citation type="journal article" date="2019" name="Curr. Biol.">
        <title>Genome Sequence of Striga asiatica Provides Insight into the Evolution of Plant Parasitism.</title>
        <authorList>
            <person name="Yoshida S."/>
            <person name="Kim S."/>
            <person name="Wafula E.K."/>
            <person name="Tanskanen J."/>
            <person name="Kim Y.M."/>
            <person name="Honaas L."/>
            <person name="Yang Z."/>
            <person name="Spallek T."/>
            <person name="Conn C.E."/>
            <person name="Ichihashi Y."/>
            <person name="Cheong K."/>
            <person name="Cui S."/>
            <person name="Der J.P."/>
            <person name="Gundlach H."/>
            <person name="Jiao Y."/>
            <person name="Hori C."/>
            <person name="Ishida J.K."/>
            <person name="Kasahara H."/>
            <person name="Kiba T."/>
            <person name="Kim M.S."/>
            <person name="Koo N."/>
            <person name="Laohavisit A."/>
            <person name="Lee Y.H."/>
            <person name="Lumba S."/>
            <person name="McCourt P."/>
            <person name="Mortimer J.C."/>
            <person name="Mutuku J.M."/>
            <person name="Nomura T."/>
            <person name="Sasaki-Sekimoto Y."/>
            <person name="Seto Y."/>
            <person name="Wang Y."/>
            <person name="Wakatake T."/>
            <person name="Sakakibara H."/>
            <person name="Demura T."/>
            <person name="Yamaguchi S."/>
            <person name="Yoneyama K."/>
            <person name="Manabe R.I."/>
            <person name="Nelson D.C."/>
            <person name="Schulman A.H."/>
            <person name="Timko M.P."/>
            <person name="dePamphilis C.W."/>
            <person name="Choi D."/>
            <person name="Shirasu K."/>
        </authorList>
    </citation>
    <scope>NUCLEOTIDE SEQUENCE [LARGE SCALE GENOMIC DNA]</scope>
    <source>
        <strain evidence="3">cv. UVA1</strain>
    </source>
</reference>